<evidence type="ECO:0000259" key="1">
    <source>
        <dbReference type="PROSITE" id="PS51186"/>
    </source>
</evidence>
<dbReference type="EMBL" id="JAMOIM010000009">
    <property type="protein sequence ID" value="MCW6509329.1"/>
    <property type="molecule type" value="Genomic_DNA"/>
</dbReference>
<name>A0AA41YVF5_9HYPH</name>
<accession>A0AA41YVF5</accession>
<dbReference type="InterPro" id="IPR052564">
    <property type="entry name" value="N-acetyltrans/Recomb-assoc"/>
</dbReference>
<protein>
    <submittedName>
        <fullName evidence="2">GNAT family N-acetyltransferase</fullName>
        <ecNumber evidence="2">2.3.1.-</ecNumber>
    </submittedName>
</protein>
<dbReference type="InterPro" id="IPR000182">
    <property type="entry name" value="GNAT_dom"/>
</dbReference>
<dbReference type="PROSITE" id="PS51186">
    <property type="entry name" value="GNAT"/>
    <property type="match status" value="1"/>
</dbReference>
<dbReference type="RefSeq" id="WP_282585817.1">
    <property type="nucleotide sequence ID" value="NZ_JAMOIM010000009.1"/>
</dbReference>
<proteinExistence type="predicted"/>
<comment type="caution">
    <text evidence="2">The sequence shown here is derived from an EMBL/GenBank/DDBJ whole genome shotgun (WGS) entry which is preliminary data.</text>
</comment>
<gene>
    <name evidence="2" type="ORF">M8523_14995</name>
</gene>
<keyword evidence="2" id="KW-0012">Acyltransferase</keyword>
<evidence type="ECO:0000313" key="2">
    <source>
        <dbReference type="EMBL" id="MCW6509329.1"/>
    </source>
</evidence>
<dbReference type="CDD" id="cd04301">
    <property type="entry name" value="NAT_SF"/>
    <property type="match status" value="1"/>
</dbReference>
<keyword evidence="2" id="KW-0808">Transferase</keyword>
<dbReference type="Proteomes" id="UP001165667">
    <property type="component" value="Unassembled WGS sequence"/>
</dbReference>
<dbReference type="PANTHER" id="PTHR43451">
    <property type="entry name" value="ACETYLTRANSFERASE (GNAT) FAMILY PROTEIN"/>
    <property type="match status" value="1"/>
</dbReference>
<dbReference type="EC" id="2.3.1.-" evidence="2"/>
<organism evidence="2 3">
    <name type="scientific">Lichenifustis flavocetrariae</name>
    <dbReference type="NCBI Taxonomy" id="2949735"/>
    <lineage>
        <taxon>Bacteria</taxon>
        <taxon>Pseudomonadati</taxon>
        <taxon>Pseudomonadota</taxon>
        <taxon>Alphaproteobacteria</taxon>
        <taxon>Hyphomicrobiales</taxon>
        <taxon>Lichenihabitantaceae</taxon>
        <taxon>Lichenifustis</taxon>
    </lineage>
</organism>
<reference evidence="2" key="1">
    <citation type="submission" date="2022-05" db="EMBL/GenBank/DDBJ databases">
        <authorList>
            <person name="Pankratov T."/>
        </authorList>
    </citation>
    <scope>NUCLEOTIDE SEQUENCE</scope>
    <source>
        <strain evidence="2">BP6-180914</strain>
    </source>
</reference>
<dbReference type="PANTHER" id="PTHR43451:SF1">
    <property type="entry name" value="ACETYLTRANSFERASE"/>
    <property type="match status" value="1"/>
</dbReference>
<evidence type="ECO:0000313" key="3">
    <source>
        <dbReference type="Proteomes" id="UP001165667"/>
    </source>
</evidence>
<dbReference type="SUPFAM" id="SSF55729">
    <property type="entry name" value="Acyl-CoA N-acyltransferases (Nat)"/>
    <property type="match status" value="1"/>
</dbReference>
<sequence length="156" mass="16565">MLPGDVPVLAALFVASIEELTEDDYSPAQQAAWAASADDEPAFAARLNGLLTIVATLDGELVGFAALKAPDHVDMLYVRPDAAGRGIGTSLCEALEKIGQGRGAKAFTVDASDTAQPFFAKRGYASVRRETVSLGDEWLGRTAMRKTLAPTDETRH</sequence>
<keyword evidence="3" id="KW-1185">Reference proteome</keyword>
<feature type="domain" description="N-acetyltransferase" evidence="1">
    <location>
        <begin position="4"/>
        <end position="149"/>
    </location>
</feature>
<dbReference type="Pfam" id="PF13673">
    <property type="entry name" value="Acetyltransf_10"/>
    <property type="match status" value="1"/>
</dbReference>
<dbReference type="GO" id="GO:0016747">
    <property type="term" value="F:acyltransferase activity, transferring groups other than amino-acyl groups"/>
    <property type="evidence" value="ECO:0007669"/>
    <property type="project" value="InterPro"/>
</dbReference>
<dbReference type="AlphaFoldDB" id="A0AA41YVF5"/>
<dbReference type="Gene3D" id="3.40.630.30">
    <property type="match status" value="1"/>
</dbReference>
<dbReference type="InterPro" id="IPR016181">
    <property type="entry name" value="Acyl_CoA_acyltransferase"/>
</dbReference>